<dbReference type="STRING" id="1166018.FAES_0851"/>
<dbReference type="EMBL" id="HE796683">
    <property type="protein sequence ID" value="CCG98862.1"/>
    <property type="molecule type" value="Genomic_DNA"/>
</dbReference>
<dbReference type="Proteomes" id="UP000011058">
    <property type="component" value="Chromosome"/>
</dbReference>
<proteinExistence type="predicted"/>
<dbReference type="OrthoDB" id="634553at2"/>
<feature type="chain" id="PRO_5003629853" description="Lipoprotein" evidence="1">
    <location>
        <begin position="19"/>
        <end position="362"/>
    </location>
</feature>
<reference evidence="2 3" key="1">
    <citation type="journal article" date="2012" name="J. Bacteriol.">
        <title>Genome Sequence of Fibrella aestuarina BUZ 2T, a Filamentous Marine Bacterium.</title>
        <authorList>
            <person name="Filippini M."/>
            <person name="Qi W."/>
            <person name="Blom J."/>
            <person name="Goesmann A."/>
            <person name="Smits T.H."/>
            <person name="Bagheri H.C."/>
        </authorList>
    </citation>
    <scope>NUCLEOTIDE SEQUENCE [LARGE SCALE GENOMIC DNA]</scope>
    <source>
        <strain evidence="3">BUZ 2T</strain>
    </source>
</reference>
<feature type="signal peptide" evidence="1">
    <location>
        <begin position="1"/>
        <end position="18"/>
    </location>
</feature>
<dbReference type="PATRIC" id="fig|1166018.3.peg.2568"/>
<evidence type="ECO:0000313" key="3">
    <source>
        <dbReference type="Proteomes" id="UP000011058"/>
    </source>
</evidence>
<evidence type="ECO:0008006" key="4">
    <source>
        <dbReference type="Google" id="ProtNLM"/>
    </source>
</evidence>
<dbReference type="AlphaFoldDB" id="I0K409"/>
<sequence length="362" mass="40676">MNAYLVRWWLVGSCLLSAACHTQTKERSGSAATVDPADIQPTVPAFYHWKSTYAPTPPELALLRDSNVQTVYIRFFDVDWDDATQQPVPTGPVTFRAKPVAKRLVPVVFITNKTLLNLRLANVPELARRIVRKVAQTAQAAAITYPELQLDCDWTRSTRTRYFSLLKAIAAEARVPLSATIRLHQVKFAAQTGVPPVGRGMLMAYNIGDWKRPETHNSILDPADLRRYVDYLPGYLLPLDIALPLFRWTIIFRNGRVLALRNNLNAEQVRSQPVVSPTASGDTTRFTVRRDTTLWGVSLRRGDLLRTEACSLPQLLTAKELLLTRLPSQTRTFTLYHLDSTVLHSYPHAALKQLFGSPPPTP</sequence>
<organism evidence="2 3">
    <name type="scientific">Fibrella aestuarina BUZ 2</name>
    <dbReference type="NCBI Taxonomy" id="1166018"/>
    <lineage>
        <taxon>Bacteria</taxon>
        <taxon>Pseudomonadati</taxon>
        <taxon>Bacteroidota</taxon>
        <taxon>Cytophagia</taxon>
        <taxon>Cytophagales</taxon>
        <taxon>Spirosomataceae</taxon>
        <taxon>Fibrella</taxon>
    </lineage>
</organism>
<keyword evidence="1" id="KW-0732">Signal</keyword>
<keyword evidence="3" id="KW-1185">Reference proteome</keyword>
<dbReference type="KEGG" id="fae:FAES_0851"/>
<gene>
    <name evidence="2" type="ORF">FAES_0851</name>
</gene>
<evidence type="ECO:0000256" key="1">
    <source>
        <dbReference type="SAM" id="SignalP"/>
    </source>
</evidence>
<dbReference type="RefSeq" id="WP_015329962.1">
    <property type="nucleotide sequence ID" value="NC_020054.1"/>
</dbReference>
<dbReference type="HOGENOM" id="CLU_050513_0_0_10"/>
<dbReference type="eggNOG" id="ENOG502Z9D6">
    <property type="taxonomic scope" value="Bacteria"/>
</dbReference>
<accession>I0K409</accession>
<evidence type="ECO:0000313" key="2">
    <source>
        <dbReference type="EMBL" id="CCG98862.1"/>
    </source>
</evidence>
<dbReference type="PROSITE" id="PS51257">
    <property type="entry name" value="PROKAR_LIPOPROTEIN"/>
    <property type="match status" value="1"/>
</dbReference>
<name>I0K409_9BACT</name>
<protein>
    <recommendedName>
        <fullName evidence="4">Lipoprotein</fullName>
    </recommendedName>
</protein>